<accession>A0A7V4THC0</accession>
<dbReference type="Gene3D" id="2.130.10.130">
    <property type="entry name" value="Integrin alpha, N-terminal"/>
    <property type="match status" value="3"/>
</dbReference>
<dbReference type="EMBL" id="DTIY01000030">
    <property type="protein sequence ID" value="HGY39089.1"/>
    <property type="molecule type" value="Genomic_DNA"/>
</dbReference>
<proteinExistence type="predicted"/>
<sequence length="737" mass="84172">MSPWNLLLLDPCPPVECLSSLAVGDVDGDGNIEVITGGKGALLWYRPTTFECGFVHQGHHGDVGLVLEDLDGDGLLEVVSAEWNPERETWMITWFDPSRNLYDPWKRYILDPACSGDPHDLLFFDIDGDGERELLANAAYTDVWGLFLYKKGNALFEPWRKFVIQTGFAEEGIAVGDLNGDGKWEIVSGPDYYLCPEGDPFAGPWQRKVFAPNFREMSRVALVDITGNGRPDIVIVESEYVDGKLSWFENRIVEDPDCPWVEHEIERDLYFAHSLDARIDASGSVSIFVAEMAKGGWGSPYNWNAKLLEFSSHDRGKNWQRVVLYQGSGTHQALRYDVDRDGIEEVVGKEWGLELRTPKVQIWKKSEEPLWTFRHRFIDRDKPYTGIDILISDVDGDGLPDVVCGAWWYKNPTWQRFTIPNIFQVIQAHDIDGDGREEIIAIKPKGHKIVPTDWYTYLSSEIVWLKPVDPLKGEWEEYYIGRGMGDWPHGAVVVPVLPGGRLALIVSYHSANQGERHFPEVFEVPDNPKDSPWPKRVLVEIPYGEEIVPFDINGDGRLELIMGPWWLESVGGRWEPHLITPNFQVARVRVADVDGDGLPDVILGEELLDFERRYTPFARIAWFRNPGFSSGTPWEMQVIDKIRCPHSIDVADLDGDGNVEIVCGEHDPFAPYRSRCRLFIYKKADKRGRSWYRYLVDGRFEHHDGAKVIELSPRKFGIVSHGWKDSAYVHLWEVECW</sequence>
<organism evidence="2">
    <name type="scientific">Candidatus Caldatribacterium saccharofermentans</name>
    <dbReference type="NCBI Taxonomy" id="1454753"/>
    <lineage>
        <taxon>Bacteria</taxon>
        <taxon>Pseudomonadati</taxon>
        <taxon>Atribacterota</taxon>
        <taxon>Atribacteria</taxon>
        <taxon>Atribacterales</taxon>
        <taxon>Candidatus Caldatribacteriaceae</taxon>
        <taxon>Candidatus Caldatribacterium</taxon>
    </lineage>
</organism>
<comment type="caution">
    <text evidence="2">The sequence shown here is derived from an EMBL/GenBank/DDBJ whole genome shotgun (WGS) entry which is preliminary data.</text>
</comment>
<dbReference type="AlphaFoldDB" id="A0A7V4THC0"/>
<evidence type="ECO:0000313" key="2">
    <source>
        <dbReference type="EMBL" id="HGY39089.1"/>
    </source>
</evidence>
<keyword evidence="1" id="KW-0732">Signal</keyword>
<dbReference type="PANTHER" id="PTHR44103">
    <property type="entry name" value="PROPROTEIN CONVERTASE P"/>
    <property type="match status" value="1"/>
</dbReference>
<protein>
    <submittedName>
        <fullName evidence="2">VCBS repeat-containing protein</fullName>
    </submittedName>
</protein>
<dbReference type="Pfam" id="PF13517">
    <property type="entry name" value="FG-GAP_3"/>
    <property type="match status" value="2"/>
</dbReference>
<dbReference type="PANTHER" id="PTHR44103:SF1">
    <property type="entry name" value="PROPROTEIN CONVERTASE P"/>
    <property type="match status" value="1"/>
</dbReference>
<dbReference type="SUPFAM" id="SSF69318">
    <property type="entry name" value="Integrin alpha N-terminal domain"/>
    <property type="match status" value="3"/>
</dbReference>
<gene>
    <name evidence="2" type="ORF">ENW11_04695</name>
</gene>
<reference evidence="2" key="1">
    <citation type="journal article" date="2020" name="mSystems">
        <title>Genome- and Community-Level Interaction Insights into Carbon Utilization and Element Cycling Functions of Hydrothermarchaeota in Hydrothermal Sediment.</title>
        <authorList>
            <person name="Zhou Z."/>
            <person name="Liu Y."/>
            <person name="Xu W."/>
            <person name="Pan J."/>
            <person name="Luo Z.H."/>
            <person name="Li M."/>
        </authorList>
    </citation>
    <scope>NUCLEOTIDE SEQUENCE [LARGE SCALE GENOMIC DNA]</scope>
    <source>
        <strain evidence="2">SpSt-82</strain>
    </source>
</reference>
<dbReference type="InterPro" id="IPR013517">
    <property type="entry name" value="FG-GAP"/>
</dbReference>
<dbReference type="InterPro" id="IPR028994">
    <property type="entry name" value="Integrin_alpha_N"/>
</dbReference>
<evidence type="ECO:0000256" key="1">
    <source>
        <dbReference type="ARBA" id="ARBA00022729"/>
    </source>
</evidence>
<name>A0A7V4THC0_9BACT</name>